<dbReference type="Gene3D" id="1.10.357.10">
    <property type="entry name" value="Tetracycline Repressor, domain 2"/>
    <property type="match status" value="1"/>
</dbReference>
<evidence type="ECO:0000256" key="1">
    <source>
        <dbReference type="ARBA" id="ARBA00023125"/>
    </source>
</evidence>
<dbReference type="PANTHER" id="PTHR43479">
    <property type="entry name" value="ACREF/ENVCD OPERON REPRESSOR-RELATED"/>
    <property type="match status" value="1"/>
</dbReference>
<dbReference type="SUPFAM" id="SSF46689">
    <property type="entry name" value="Homeodomain-like"/>
    <property type="match status" value="1"/>
</dbReference>
<dbReference type="InterPro" id="IPR009057">
    <property type="entry name" value="Homeodomain-like_sf"/>
</dbReference>
<sequence length="187" mass="21823">MEEKHQSILTAATQLFKEQGYKDTNISQITQAANMAVGTFYRYFDSKEAIFLEVYKDENSRMRQQMIEQINWEGDELQIIAEIFSLSKQLTKDNAILKEWYNPTIASYLKSYYASAEGMEKYNFHAFLLELFSKKLFERGYSESDIQKLGYAIELIYKIEVTSDRQDATHAEALETLTTYFMKGILS</sequence>
<evidence type="ECO:0000313" key="5">
    <source>
        <dbReference type="Proteomes" id="UP001315967"/>
    </source>
</evidence>
<keyword evidence="5" id="KW-1185">Reference proteome</keyword>
<feature type="domain" description="HTH tetR-type" evidence="3">
    <location>
        <begin position="2"/>
        <end position="62"/>
    </location>
</feature>
<proteinExistence type="predicted"/>
<dbReference type="Proteomes" id="UP001315967">
    <property type="component" value="Chromosome"/>
</dbReference>
<evidence type="ECO:0000259" key="3">
    <source>
        <dbReference type="PROSITE" id="PS50977"/>
    </source>
</evidence>
<evidence type="ECO:0000313" key="4">
    <source>
        <dbReference type="EMBL" id="UUX34747.1"/>
    </source>
</evidence>
<accession>A0ABY5P7N9</accession>
<protein>
    <submittedName>
        <fullName evidence="4">TetR/AcrR family transcriptional regulator</fullName>
    </submittedName>
</protein>
<dbReference type="InterPro" id="IPR001647">
    <property type="entry name" value="HTH_TetR"/>
</dbReference>
<dbReference type="PROSITE" id="PS50977">
    <property type="entry name" value="HTH_TETR_2"/>
    <property type="match status" value="1"/>
</dbReference>
<keyword evidence="1 2" id="KW-0238">DNA-binding</keyword>
<name>A0ABY5P7N9_9LACT</name>
<reference evidence="4 5" key="1">
    <citation type="submission" date="2022-08" db="EMBL/GenBank/DDBJ databases">
        <title>Aerococcaceae sp. nov isolated from spoiled eye mask.</title>
        <authorList>
            <person name="Zhou G."/>
            <person name="Xie X.-B."/>
            <person name="Shi Q.-S."/>
            <person name="Wang Y.-S."/>
            <person name="Wen X."/>
            <person name="Peng H."/>
            <person name="Yang X.-J."/>
            <person name="Tao H.-B."/>
            <person name="Huang X.-M."/>
        </authorList>
    </citation>
    <scope>NUCLEOTIDE SEQUENCE [LARGE SCALE GENOMIC DNA]</scope>
    <source>
        <strain evidence="5">DM20194951</strain>
    </source>
</reference>
<dbReference type="InterPro" id="IPR050624">
    <property type="entry name" value="HTH-type_Tx_Regulator"/>
</dbReference>
<dbReference type="EMBL" id="CP102453">
    <property type="protein sequence ID" value="UUX34747.1"/>
    <property type="molecule type" value="Genomic_DNA"/>
</dbReference>
<evidence type="ECO:0000256" key="2">
    <source>
        <dbReference type="PROSITE-ProRule" id="PRU00335"/>
    </source>
</evidence>
<gene>
    <name evidence="4" type="ORF">NRE15_03605</name>
</gene>
<feature type="DNA-binding region" description="H-T-H motif" evidence="2">
    <location>
        <begin position="25"/>
        <end position="44"/>
    </location>
</feature>
<organism evidence="4 5">
    <name type="scientific">Fundicoccus culcitae</name>
    <dbReference type="NCBI Taxonomy" id="2969821"/>
    <lineage>
        <taxon>Bacteria</taxon>
        <taxon>Bacillati</taxon>
        <taxon>Bacillota</taxon>
        <taxon>Bacilli</taxon>
        <taxon>Lactobacillales</taxon>
        <taxon>Aerococcaceae</taxon>
        <taxon>Fundicoccus</taxon>
    </lineage>
</organism>
<dbReference type="PANTHER" id="PTHR43479:SF22">
    <property type="entry name" value="TRANSCRIPTIONAL REGULATOR, TETR FAMILY"/>
    <property type="match status" value="1"/>
</dbReference>
<dbReference type="PRINTS" id="PR00455">
    <property type="entry name" value="HTHTETR"/>
</dbReference>
<dbReference type="RefSeq" id="WP_313794249.1">
    <property type="nucleotide sequence ID" value="NZ_CP102453.1"/>
</dbReference>
<dbReference type="Pfam" id="PF00440">
    <property type="entry name" value="TetR_N"/>
    <property type="match status" value="1"/>
</dbReference>